<feature type="region of interest" description="Disordered" evidence="7">
    <location>
        <begin position="74"/>
        <end position="106"/>
    </location>
</feature>
<accession>A0A7S1UH76</accession>
<dbReference type="GO" id="GO:0032040">
    <property type="term" value="C:small-subunit processome"/>
    <property type="evidence" value="ECO:0007669"/>
    <property type="project" value="InterPro"/>
</dbReference>
<dbReference type="GO" id="GO:0030490">
    <property type="term" value="P:maturation of SSU-rRNA"/>
    <property type="evidence" value="ECO:0007669"/>
    <property type="project" value="TreeGrafter"/>
</dbReference>
<evidence type="ECO:0000256" key="4">
    <source>
        <dbReference type="ARBA" id="ARBA00022552"/>
    </source>
</evidence>
<keyword evidence="5" id="KW-0539">Nucleus</keyword>
<protein>
    <submittedName>
        <fullName evidence="8">Uncharacterized protein</fullName>
    </submittedName>
</protein>
<evidence type="ECO:0000256" key="1">
    <source>
        <dbReference type="ARBA" id="ARBA00004604"/>
    </source>
</evidence>
<sequence>MHLAAHDKVRAVLGEAQRMRAAKPPMRWQVKPLAMLKSVAPKMDEGSRVTLRKDKNVADRDEVERRQLKRQIARERRGAKRELRRDADFLARERQREDDDKKAERKAAVRKNMAWLQEQQATVNLQVKKGGSLLKGGGSGFKKRPKIK</sequence>
<organism evidence="8">
    <name type="scientific">Phaeomonas parva</name>
    <dbReference type="NCBI Taxonomy" id="124430"/>
    <lineage>
        <taxon>Eukaryota</taxon>
        <taxon>Sar</taxon>
        <taxon>Stramenopiles</taxon>
        <taxon>Ochrophyta</taxon>
        <taxon>Pinguiophyceae</taxon>
        <taxon>Pinguiochrysidales</taxon>
        <taxon>Pinguiochrysidaceae</taxon>
        <taxon>Phaeomonas</taxon>
    </lineage>
</organism>
<dbReference type="Pfam" id="PF04147">
    <property type="entry name" value="Nop14"/>
    <property type="match status" value="1"/>
</dbReference>
<dbReference type="InterPro" id="IPR007276">
    <property type="entry name" value="Nop14"/>
</dbReference>
<dbReference type="EMBL" id="HBGJ01038858">
    <property type="protein sequence ID" value="CAD9266031.1"/>
    <property type="molecule type" value="Transcribed_RNA"/>
</dbReference>
<comment type="function">
    <text evidence="6">Involved in nucleolar processing of pre-18S ribosomal RNA. Has a role in the nuclear export of 40S pre-ribosomal subunit to the cytoplasm.</text>
</comment>
<evidence type="ECO:0000256" key="6">
    <source>
        <dbReference type="ARBA" id="ARBA00024695"/>
    </source>
</evidence>
<evidence type="ECO:0000256" key="5">
    <source>
        <dbReference type="ARBA" id="ARBA00023242"/>
    </source>
</evidence>
<dbReference type="AlphaFoldDB" id="A0A7S1UH76"/>
<keyword evidence="3" id="KW-0690">Ribosome biogenesis</keyword>
<dbReference type="GO" id="GO:0030692">
    <property type="term" value="C:Noc4p-Nop14p complex"/>
    <property type="evidence" value="ECO:0007669"/>
    <property type="project" value="TreeGrafter"/>
</dbReference>
<evidence type="ECO:0000313" key="8">
    <source>
        <dbReference type="EMBL" id="CAD9266031.1"/>
    </source>
</evidence>
<proteinExistence type="inferred from homology"/>
<name>A0A7S1UH76_9STRA</name>
<keyword evidence="4" id="KW-0698">rRNA processing</keyword>
<reference evidence="8" key="1">
    <citation type="submission" date="2021-01" db="EMBL/GenBank/DDBJ databases">
        <authorList>
            <person name="Corre E."/>
            <person name="Pelletier E."/>
            <person name="Niang G."/>
            <person name="Scheremetjew M."/>
            <person name="Finn R."/>
            <person name="Kale V."/>
            <person name="Holt S."/>
            <person name="Cochrane G."/>
            <person name="Meng A."/>
            <person name="Brown T."/>
            <person name="Cohen L."/>
        </authorList>
    </citation>
    <scope>NUCLEOTIDE SEQUENCE</scope>
    <source>
        <strain evidence="8">CCMP2877</strain>
    </source>
</reference>
<comment type="subcellular location">
    <subcellularLocation>
        <location evidence="1">Nucleus</location>
        <location evidence="1">Nucleolus</location>
    </subcellularLocation>
</comment>
<evidence type="ECO:0000256" key="3">
    <source>
        <dbReference type="ARBA" id="ARBA00022517"/>
    </source>
</evidence>
<dbReference type="PANTHER" id="PTHR23183:SF0">
    <property type="entry name" value="NUCLEOLAR PROTEIN 14"/>
    <property type="match status" value="1"/>
</dbReference>
<evidence type="ECO:0000256" key="7">
    <source>
        <dbReference type="SAM" id="MobiDB-lite"/>
    </source>
</evidence>
<evidence type="ECO:0000256" key="2">
    <source>
        <dbReference type="ARBA" id="ARBA00007466"/>
    </source>
</evidence>
<feature type="region of interest" description="Disordered" evidence="7">
    <location>
        <begin position="129"/>
        <end position="148"/>
    </location>
</feature>
<comment type="similarity">
    <text evidence="2">Belongs to the NOP14 family.</text>
</comment>
<dbReference type="PANTHER" id="PTHR23183">
    <property type="entry name" value="NOP14"/>
    <property type="match status" value="1"/>
</dbReference>
<gene>
    <name evidence="8" type="ORF">PPAR1163_LOCUS24454</name>
</gene>